<feature type="compositionally biased region" description="Polar residues" evidence="2">
    <location>
        <begin position="72"/>
        <end position="87"/>
    </location>
</feature>
<feature type="compositionally biased region" description="Basic and acidic residues" evidence="2">
    <location>
        <begin position="90"/>
        <end position="130"/>
    </location>
</feature>
<gene>
    <name evidence="3" type="ORF">LTR16_001220</name>
</gene>
<feature type="compositionally biased region" description="Basic and acidic residues" evidence="2">
    <location>
        <begin position="1047"/>
        <end position="1059"/>
    </location>
</feature>
<evidence type="ECO:0000313" key="3">
    <source>
        <dbReference type="EMBL" id="KAK5201855.1"/>
    </source>
</evidence>
<feature type="compositionally biased region" description="Basic and acidic residues" evidence="2">
    <location>
        <begin position="174"/>
        <end position="188"/>
    </location>
</feature>
<feature type="compositionally biased region" description="Basic and acidic residues" evidence="2">
    <location>
        <begin position="881"/>
        <end position="892"/>
    </location>
</feature>
<protein>
    <recommendedName>
        <fullName evidence="5">Myb-like domain-containing protein</fullName>
    </recommendedName>
</protein>
<keyword evidence="4" id="KW-1185">Reference proteome</keyword>
<feature type="region of interest" description="Disordered" evidence="2">
    <location>
        <begin position="752"/>
        <end position="945"/>
    </location>
</feature>
<feature type="coiled-coil region" evidence="1">
    <location>
        <begin position="1324"/>
        <end position="1358"/>
    </location>
</feature>
<dbReference type="Proteomes" id="UP001357485">
    <property type="component" value="Unassembled WGS sequence"/>
</dbReference>
<feature type="compositionally biased region" description="Basic and acidic residues" evidence="2">
    <location>
        <begin position="337"/>
        <end position="383"/>
    </location>
</feature>
<feature type="compositionally biased region" description="Polar residues" evidence="2">
    <location>
        <begin position="313"/>
        <end position="334"/>
    </location>
</feature>
<feature type="compositionally biased region" description="Polar residues" evidence="2">
    <location>
        <begin position="447"/>
        <end position="460"/>
    </location>
</feature>
<feature type="region of interest" description="Disordered" evidence="2">
    <location>
        <begin position="1123"/>
        <end position="1151"/>
    </location>
</feature>
<comment type="caution">
    <text evidence="3">The sequence shown here is derived from an EMBL/GenBank/DDBJ whole genome shotgun (WGS) entry which is preliminary data.</text>
</comment>
<evidence type="ECO:0000256" key="2">
    <source>
        <dbReference type="SAM" id="MobiDB-lite"/>
    </source>
</evidence>
<name>A0ABR0LRQ9_9PEZI</name>
<sequence length="1382" mass="153154">MASAPPISSPQPLSAASHKNIVDLTGNSDDEGRVGASSHSSNTLDNSPKRSRPVGPGMRMDHSSTKDVYVHSITSGKDSAALQQRIRSASVEKERRAWHEKQRLRAQQKSREEAMKFDTRMSIQESDHAPNHGIKRARNSPNQHCVKIDKELGPSPSVSNNPFIQSLSDSEEEQPVKKRMFLDSDPQRSFEVPRTNGSGVTVSRDLRTQRAKPRDGEFRCPGMRIPGTSFGSAAGPSDSTDPESRVMQTRTPAWTNGNRARPQPPKALMKQRMQDMAAKVQAANRAKTKAPPVAQTIEDLTSPKQPPAGAQGRYSSSAGTAIPQSAVVLQQVSPLEQIRDTTEYDGVRFRQDIEANEKAAPKQRAGETKQLAEKGDKTAEEQQKLGAQSSNEKCRKDAMEKRRLQYEAKQQEEARRQQKNEERRFKEQKRAEEFEQAKAQEALAKRTAQTLDSSHQTNETVDARSGARRSPSVLIISDGGGSDALETTKVFQRSPSQESDADFLRENAELEKLHEALAAQQAQDAAQEAAFKTAMAQEAAQKTESETAMALRANQAEKQAKLDRVRRQKVEFQSKLNSAIKASGLKRDETRSSTILPRSHREATRDQQGAVVPTRDGNKHVLSTRDIWLSVQPRSTSQSSYRKAIDDQGIRGPRSLTDGQQTLNIPEAPRIADDMVGLPSKLTYTSNGFSDNDTILGSHDGVPTSPKRDTIRAADFVGAVKESPLAVSSRLYGASNAESAEVITPWDKASMHQPTTRMPATVQTSSTMDTIGGIPKMVRPESTAAEALRRRKETEQRSTNNTKRRREAEKQGYLETTGSLDPQSVEKLVRSVTKTDEEDGQSTASDVTERGSLLSAQPRDRLQVTKEPLTGGDVFGSTGRPDGELRRSESPQEKGGLFVTPEPTPQAHYGTDAAMIPTKGQMTDGEANDKKAGGVGQGNDQAKPKTLQPMSAAFSKFQRKHRLSADSEWISRKRKAQKEAEMDDLLLSWCDNGMEWKEIHALWLRHGGKSITLRGLQKRCHRYARERVGLPSHPRSDRAQQLPTPVKEGDARPAGKRVATDRAEKKFVLPPVEPPNLAQAEVEPGPGTSFQRPTVGGKSIGPNQVAEWIARLDAEKEALDIDFEDEDEESGSYSGSEEASEKEEERETSPITDQDVVHYVYYVKRRQWAIGTAEEESAWHQCNGTFTSLGEANAAAGREVLMERQGLEIWKDVLKHQFESDEYGMAQYDLTSGTGHLQVRVERQLRDFSAGILPTSKVGWLRKTLYDIMEKTTTTSTAVRADDAFEEGEKTTTITVQNAGGIYTTLEHANLDASRRVLGLAHKVKAQSQRIDDVNKRKEDMKERLEGLNNEKKAFVEKVEVDEDTNIEIWVQERELKGPRNV</sequence>
<feature type="region of interest" description="Disordered" evidence="2">
    <location>
        <begin position="1073"/>
        <end position="1101"/>
    </location>
</feature>
<feature type="compositionally biased region" description="Polar residues" evidence="2">
    <location>
        <begin position="37"/>
        <end position="46"/>
    </location>
</feature>
<feature type="compositionally biased region" description="Basic and acidic residues" evidence="2">
    <location>
        <begin position="59"/>
        <end position="69"/>
    </location>
</feature>
<feature type="compositionally biased region" description="Basic and acidic residues" evidence="2">
    <location>
        <begin position="204"/>
        <end position="218"/>
    </location>
</feature>
<organism evidence="3 4">
    <name type="scientific">Cryomyces antarcticus</name>
    <dbReference type="NCBI Taxonomy" id="329879"/>
    <lineage>
        <taxon>Eukaryota</taxon>
        <taxon>Fungi</taxon>
        <taxon>Dikarya</taxon>
        <taxon>Ascomycota</taxon>
        <taxon>Pezizomycotina</taxon>
        <taxon>Dothideomycetes</taxon>
        <taxon>Dothideomycetes incertae sedis</taxon>
        <taxon>Cryomyces</taxon>
    </lineage>
</organism>
<accession>A0ABR0LRQ9</accession>
<feature type="compositionally biased region" description="Polar residues" evidence="2">
    <location>
        <begin position="752"/>
        <end position="769"/>
    </location>
</feature>
<proteinExistence type="predicted"/>
<feature type="compositionally biased region" description="Basic and acidic residues" evidence="2">
    <location>
        <begin position="1028"/>
        <end position="1038"/>
    </location>
</feature>
<feature type="region of interest" description="Disordered" evidence="2">
    <location>
        <begin position="1"/>
        <end position="483"/>
    </location>
</feature>
<feature type="compositionally biased region" description="Polar residues" evidence="2">
    <location>
        <begin position="246"/>
        <end position="258"/>
    </location>
</feature>
<feature type="compositionally biased region" description="Polar residues" evidence="2">
    <location>
        <begin position="156"/>
        <end position="168"/>
    </location>
</feature>
<feature type="region of interest" description="Disordered" evidence="2">
    <location>
        <begin position="639"/>
        <end position="661"/>
    </location>
</feature>
<keyword evidence="1" id="KW-0175">Coiled coil</keyword>
<evidence type="ECO:0000313" key="4">
    <source>
        <dbReference type="Proteomes" id="UP001357485"/>
    </source>
</evidence>
<feature type="region of interest" description="Disordered" evidence="2">
    <location>
        <begin position="1028"/>
        <end position="1059"/>
    </location>
</feature>
<dbReference type="EMBL" id="JAVRRA010016470">
    <property type="protein sequence ID" value="KAK5201855.1"/>
    <property type="molecule type" value="Genomic_DNA"/>
</dbReference>
<feature type="compositionally biased region" description="Basic and acidic residues" evidence="2">
    <location>
        <begin position="392"/>
        <end position="438"/>
    </location>
</feature>
<reference evidence="3 4" key="1">
    <citation type="submission" date="2023-08" db="EMBL/GenBank/DDBJ databases">
        <title>Black Yeasts Isolated from many extreme environments.</title>
        <authorList>
            <person name="Coleine C."/>
            <person name="Stajich J.E."/>
            <person name="Selbmann L."/>
        </authorList>
    </citation>
    <scope>NUCLEOTIDE SEQUENCE [LARGE SCALE GENOMIC DNA]</scope>
    <source>
        <strain evidence="3 4">CCFEE 536</strain>
    </source>
</reference>
<feature type="region of interest" description="Disordered" evidence="2">
    <location>
        <begin position="583"/>
        <end position="614"/>
    </location>
</feature>
<evidence type="ECO:0008006" key="5">
    <source>
        <dbReference type="Google" id="ProtNLM"/>
    </source>
</evidence>
<evidence type="ECO:0000256" key="1">
    <source>
        <dbReference type="SAM" id="Coils"/>
    </source>
</evidence>